<reference evidence="4" key="1">
    <citation type="submission" date="2015-05" db="EMBL/GenBank/DDBJ databases">
        <authorList>
            <person name="Fogelqvist Johan"/>
        </authorList>
    </citation>
    <scope>NUCLEOTIDE SEQUENCE [LARGE SCALE GENOMIC DNA]</scope>
</reference>
<dbReference type="AlphaFoldDB" id="A0A0G4NQU1"/>
<dbReference type="EMBL" id="CVQI01037906">
    <property type="protein sequence ID" value="CRK48769.1"/>
    <property type="molecule type" value="Genomic_DNA"/>
</dbReference>
<keyword evidence="1" id="KW-0547">Nucleotide-binding</keyword>
<feature type="compositionally biased region" description="Basic and acidic residues" evidence="2">
    <location>
        <begin position="30"/>
        <end position="50"/>
    </location>
</feature>
<dbReference type="Gene3D" id="2.40.50.140">
    <property type="entry name" value="Nucleic acid-binding proteins"/>
    <property type="match status" value="1"/>
</dbReference>
<protein>
    <recommendedName>
        <fullName evidence="5">Lysyl-tRNA synthetase</fullName>
    </recommendedName>
</protein>
<feature type="non-terminal residue" evidence="3">
    <location>
        <position position="181"/>
    </location>
</feature>
<evidence type="ECO:0000313" key="3">
    <source>
        <dbReference type="EMBL" id="CRK48769.1"/>
    </source>
</evidence>
<dbReference type="PANTHER" id="PTHR42918">
    <property type="entry name" value="LYSYL-TRNA SYNTHETASE"/>
    <property type="match status" value="1"/>
</dbReference>
<evidence type="ECO:0000256" key="2">
    <source>
        <dbReference type="SAM" id="MobiDB-lite"/>
    </source>
</evidence>
<accession>A0A0G4NQU1</accession>
<dbReference type="InterPro" id="IPR012340">
    <property type="entry name" value="NA-bd_OB-fold"/>
</dbReference>
<feature type="compositionally biased region" description="Basic and acidic residues" evidence="2">
    <location>
        <begin position="61"/>
        <end position="71"/>
    </location>
</feature>
<sequence length="181" mass="20076">MADSSAPAPAPPTEAVANMHLDSVTGEMVSKSELKKRQKNRERDAKKAEKAAAAPPKPVAAKKDNAEADEKALDPRQYFEIRSRAINKCASPPSLSTSELRLLTIDYDVRKFTTDFGHLKSGEHNKDKILRVGARIYNKRASGSKLVFYDVRVEGVKVQVMCQAQEVTGDVSFDDQHLHLR</sequence>
<name>A0A0G4NQU1_VERLO</name>
<evidence type="ECO:0000313" key="4">
    <source>
        <dbReference type="Proteomes" id="UP000045706"/>
    </source>
</evidence>
<dbReference type="GO" id="GO:0000049">
    <property type="term" value="F:tRNA binding"/>
    <property type="evidence" value="ECO:0007669"/>
    <property type="project" value="TreeGrafter"/>
</dbReference>
<dbReference type="PANTHER" id="PTHR42918:SF9">
    <property type="entry name" value="LYSINE--TRNA LIGASE"/>
    <property type="match status" value="1"/>
</dbReference>
<dbReference type="GO" id="GO:0005829">
    <property type="term" value="C:cytosol"/>
    <property type="evidence" value="ECO:0007669"/>
    <property type="project" value="TreeGrafter"/>
</dbReference>
<evidence type="ECO:0008006" key="5">
    <source>
        <dbReference type="Google" id="ProtNLM"/>
    </source>
</evidence>
<proteinExistence type="predicted"/>
<dbReference type="GO" id="GO:0004824">
    <property type="term" value="F:lysine-tRNA ligase activity"/>
    <property type="evidence" value="ECO:0007669"/>
    <property type="project" value="TreeGrafter"/>
</dbReference>
<evidence type="ECO:0000256" key="1">
    <source>
        <dbReference type="ARBA" id="ARBA00022741"/>
    </source>
</evidence>
<organism evidence="3 4">
    <name type="scientific">Verticillium longisporum</name>
    <name type="common">Verticillium dahliae var. longisporum</name>
    <dbReference type="NCBI Taxonomy" id="100787"/>
    <lineage>
        <taxon>Eukaryota</taxon>
        <taxon>Fungi</taxon>
        <taxon>Dikarya</taxon>
        <taxon>Ascomycota</taxon>
        <taxon>Pezizomycotina</taxon>
        <taxon>Sordariomycetes</taxon>
        <taxon>Hypocreomycetidae</taxon>
        <taxon>Glomerellales</taxon>
        <taxon>Plectosphaerellaceae</taxon>
        <taxon>Verticillium</taxon>
    </lineage>
</organism>
<dbReference type="SUPFAM" id="SSF50249">
    <property type="entry name" value="Nucleic acid-binding proteins"/>
    <property type="match status" value="1"/>
</dbReference>
<feature type="region of interest" description="Disordered" evidence="2">
    <location>
        <begin position="1"/>
        <end position="71"/>
    </location>
</feature>
<dbReference type="Proteomes" id="UP000045706">
    <property type="component" value="Unassembled WGS sequence"/>
</dbReference>
<dbReference type="GO" id="GO:0006430">
    <property type="term" value="P:lysyl-tRNA aminoacylation"/>
    <property type="evidence" value="ECO:0007669"/>
    <property type="project" value="TreeGrafter"/>
</dbReference>
<gene>
    <name evidence="3" type="ORF">BN1723_016944</name>
</gene>